<proteinExistence type="predicted"/>
<organism evidence="1 2">
    <name type="scientific">Glycomyces harbinensis</name>
    <dbReference type="NCBI Taxonomy" id="58114"/>
    <lineage>
        <taxon>Bacteria</taxon>
        <taxon>Bacillati</taxon>
        <taxon>Actinomycetota</taxon>
        <taxon>Actinomycetes</taxon>
        <taxon>Glycomycetales</taxon>
        <taxon>Glycomycetaceae</taxon>
        <taxon>Glycomyces</taxon>
    </lineage>
</organism>
<reference evidence="2" key="1">
    <citation type="submission" date="2016-10" db="EMBL/GenBank/DDBJ databases">
        <authorList>
            <person name="Varghese N."/>
            <person name="Submissions S."/>
        </authorList>
    </citation>
    <scope>NUCLEOTIDE SEQUENCE [LARGE SCALE GENOMIC DNA]</scope>
    <source>
        <strain evidence="2">CGMCC 4.3516</strain>
    </source>
</reference>
<evidence type="ECO:0000313" key="1">
    <source>
        <dbReference type="EMBL" id="SDE39958.1"/>
    </source>
</evidence>
<dbReference type="Proteomes" id="UP000198949">
    <property type="component" value="Unassembled WGS sequence"/>
</dbReference>
<dbReference type="STRING" id="58114.SAMN05216270_12046"/>
<dbReference type="AlphaFoldDB" id="A0A1G7CKS3"/>
<dbReference type="OrthoDB" id="4483486at2"/>
<sequence>MKDAADLGVTVTVPAPPEVVFAVLADGWGYASWVVGASRIRDADADWPAKGTRICHSIGPWPLLIQDTTTVVAVRPPSLLVLDARMWPLGKARVRFDLAPAEGGTAITMREVATGGPLALLPVSVQTRLVAPRNRESLDRLSRLSCAQDRDERTVDEEPA</sequence>
<dbReference type="Pfam" id="PF10604">
    <property type="entry name" value="Polyketide_cyc2"/>
    <property type="match status" value="1"/>
</dbReference>
<dbReference type="EMBL" id="FNAD01000020">
    <property type="protein sequence ID" value="SDE39958.1"/>
    <property type="molecule type" value="Genomic_DNA"/>
</dbReference>
<gene>
    <name evidence="1" type="ORF">SAMN05216270_12046</name>
</gene>
<dbReference type="Gene3D" id="3.30.530.20">
    <property type="match status" value="1"/>
</dbReference>
<accession>A0A1G7CKS3</accession>
<dbReference type="CDD" id="cd07814">
    <property type="entry name" value="SRPBCC_CalC_Aha1-like"/>
    <property type="match status" value="1"/>
</dbReference>
<evidence type="ECO:0000313" key="2">
    <source>
        <dbReference type="Proteomes" id="UP000198949"/>
    </source>
</evidence>
<dbReference type="InterPro" id="IPR019587">
    <property type="entry name" value="Polyketide_cyclase/dehydratase"/>
</dbReference>
<name>A0A1G7CKS3_9ACTN</name>
<dbReference type="RefSeq" id="WP_091040155.1">
    <property type="nucleotide sequence ID" value="NZ_FNAD01000020.1"/>
</dbReference>
<dbReference type="SUPFAM" id="SSF55961">
    <property type="entry name" value="Bet v1-like"/>
    <property type="match status" value="1"/>
</dbReference>
<protein>
    <submittedName>
        <fullName evidence="1">Polyketide cyclase / dehydrase and lipid transport</fullName>
    </submittedName>
</protein>
<keyword evidence="2" id="KW-1185">Reference proteome</keyword>
<dbReference type="InterPro" id="IPR023393">
    <property type="entry name" value="START-like_dom_sf"/>
</dbReference>